<dbReference type="PANTHER" id="PTHR39335">
    <property type="entry name" value="BLL4220 PROTEIN"/>
    <property type="match status" value="1"/>
</dbReference>
<comment type="caution">
    <text evidence="2">The sequence shown here is derived from an EMBL/GenBank/DDBJ whole genome shotgun (WGS) entry which is preliminary data.</text>
</comment>
<evidence type="ECO:0008006" key="4">
    <source>
        <dbReference type="Google" id="ProtNLM"/>
    </source>
</evidence>
<feature type="signal peptide" evidence="1">
    <location>
        <begin position="1"/>
        <end position="24"/>
    </location>
</feature>
<dbReference type="GO" id="GO:0043448">
    <property type="term" value="P:alkane catabolic process"/>
    <property type="evidence" value="ECO:0007669"/>
    <property type="project" value="TreeGrafter"/>
</dbReference>
<reference evidence="2" key="1">
    <citation type="submission" date="2020-10" db="EMBL/GenBank/DDBJ databases">
        <title>Connecting structure to function with the recovery of over 1000 high-quality activated sludge metagenome-assembled genomes encoding full-length rRNA genes using long-read sequencing.</title>
        <authorList>
            <person name="Singleton C.M."/>
            <person name="Petriglieri F."/>
            <person name="Kristensen J.M."/>
            <person name="Kirkegaard R.H."/>
            <person name="Michaelsen T.Y."/>
            <person name="Andersen M.H."/>
            <person name="Karst S.M."/>
            <person name="Dueholm M.S."/>
            <person name="Nielsen P.H."/>
            <person name="Albertsen M."/>
        </authorList>
    </citation>
    <scope>NUCLEOTIDE SEQUENCE</scope>
    <source>
        <strain evidence="2">Bjer_18-Q3-R1-45_BAT3C.347</strain>
    </source>
</reference>
<sequence length="146" mass="14815">MKNPILLSALLSAAALAASANVLADSAPAAFQGGLLVDSRSMTLYTFDKDPAGGGKSACNAQCAAVWPPLAAAAGSAAGGDFAEITREDGSKQIAYKGRPLYRYAPDQKPGDMSGDNSGGVWHVVRSEPAKATQKPAGTSPFAPGY</sequence>
<protein>
    <recommendedName>
        <fullName evidence="4">Lipoprotein</fullName>
    </recommendedName>
</protein>
<dbReference type="EMBL" id="JADJEV010000004">
    <property type="protein sequence ID" value="MBK6974022.1"/>
    <property type="molecule type" value="Genomic_DNA"/>
</dbReference>
<evidence type="ECO:0000313" key="2">
    <source>
        <dbReference type="EMBL" id="MBK6974022.1"/>
    </source>
</evidence>
<dbReference type="Pfam" id="PF03640">
    <property type="entry name" value="Lipoprotein_15"/>
    <property type="match status" value="2"/>
</dbReference>
<dbReference type="InterPro" id="IPR005297">
    <property type="entry name" value="Lipoprotein_repeat"/>
</dbReference>
<keyword evidence="1" id="KW-0732">Signal</keyword>
<dbReference type="AlphaFoldDB" id="A0A9D7E568"/>
<evidence type="ECO:0000256" key="1">
    <source>
        <dbReference type="SAM" id="SignalP"/>
    </source>
</evidence>
<dbReference type="PANTHER" id="PTHR39335:SF1">
    <property type="entry name" value="BLL4220 PROTEIN"/>
    <property type="match status" value="1"/>
</dbReference>
<gene>
    <name evidence="2" type="ORF">IPH26_14170</name>
</gene>
<proteinExistence type="predicted"/>
<organism evidence="2 3">
    <name type="scientific">Candidatus Methylophosphatis roskildensis</name>
    <dbReference type="NCBI Taxonomy" id="2899263"/>
    <lineage>
        <taxon>Bacteria</taxon>
        <taxon>Pseudomonadati</taxon>
        <taxon>Pseudomonadota</taxon>
        <taxon>Betaproteobacteria</taxon>
        <taxon>Nitrosomonadales</taxon>
        <taxon>Sterolibacteriaceae</taxon>
        <taxon>Candidatus Methylophosphatis</taxon>
    </lineage>
</organism>
<name>A0A9D7E568_9PROT</name>
<accession>A0A9D7E568</accession>
<dbReference type="Proteomes" id="UP000807785">
    <property type="component" value="Unassembled WGS sequence"/>
</dbReference>
<evidence type="ECO:0000313" key="3">
    <source>
        <dbReference type="Proteomes" id="UP000807785"/>
    </source>
</evidence>
<feature type="chain" id="PRO_5039483279" description="Lipoprotein" evidence="1">
    <location>
        <begin position="25"/>
        <end position="146"/>
    </location>
</feature>